<accession>A0ABY8MBK8</accession>
<sequence length="149" mass="16209">MKVIEYQDRARSQPSEVITKKYAGEITRVFGIFHAENWHAQAGGRWQGLRQVVKKARNVPVPFVGSKPDMRRPGARQIVGHHRGLAISGWCGDPACANAKHAVDQSGDPGAPDNFCDVRRSQLCNQMGTQVTPLVGDAALSPTPSPRAD</sequence>
<dbReference type="EMBL" id="CP123001">
    <property type="protein sequence ID" value="WGI71436.1"/>
    <property type="molecule type" value="Genomic_DNA"/>
</dbReference>
<keyword evidence="2" id="KW-1185">Reference proteome</keyword>
<protein>
    <submittedName>
        <fullName evidence="1">Uncharacterized protein</fullName>
    </submittedName>
</protein>
<dbReference type="RefSeq" id="WP_280107533.1">
    <property type="nucleotide sequence ID" value="NZ_CP123001.1"/>
</dbReference>
<organism evidence="1 2">
    <name type="scientific">Neorhizobium petrolearium</name>
    <dbReference type="NCBI Taxonomy" id="515361"/>
    <lineage>
        <taxon>Bacteria</taxon>
        <taxon>Pseudomonadati</taxon>
        <taxon>Pseudomonadota</taxon>
        <taxon>Alphaproteobacteria</taxon>
        <taxon>Hyphomicrobiales</taxon>
        <taxon>Rhizobiaceae</taxon>
        <taxon>Rhizobium/Agrobacterium group</taxon>
        <taxon>Neorhizobium</taxon>
    </lineage>
</organism>
<geneLocation type="plasmid" evidence="1 2">
    <name>unnamed1</name>
</geneLocation>
<evidence type="ECO:0000313" key="1">
    <source>
        <dbReference type="EMBL" id="WGI71436.1"/>
    </source>
</evidence>
<name>A0ABY8MBK8_9HYPH</name>
<keyword evidence="1" id="KW-0614">Plasmid</keyword>
<gene>
    <name evidence="1" type="ORF">QEO92_29300</name>
</gene>
<proteinExistence type="predicted"/>
<evidence type="ECO:0000313" key="2">
    <source>
        <dbReference type="Proteomes" id="UP001227095"/>
    </source>
</evidence>
<reference evidence="1 2" key="1">
    <citation type="submission" date="2023-04" db="EMBL/GenBank/DDBJ databases">
        <title>Neorhizobium petrolearium OS53, complete genome.</title>
        <authorList>
            <person name="Yu T."/>
        </authorList>
    </citation>
    <scope>NUCLEOTIDE SEQUENCE [LARGE SCALE GENOMIC DNA]</scope>
    <source>
        <strain evidence="1 2">OS53</strain>
        <plasmid evidence="1 2">unnamed1</plasmid>
    </source>
</reference>
<dbReference type="Proteomes" id="UP001227095">
    <property type="component" value="Plasmid unnamed1"/>
</dbReference>